<dbReference type="Gene3D" id="6.10.340.10">
    <property type="match status" value="1"/>
</dbReference>
<protein>
    <recommendedName>
        <fullName evidence="14">Sensor protein</fullName>
        <ecNumber evidence="14">2.7.13.3</ecNumber>
    </recommendedName>
</protein>
<dbReference type="InterPro" id="IPR005467">
    <property type="entry name" value="His_kinase_dom"/>
</dbReference>
<keyword evidence="10 14" id="KW-0067">ATP-binding</keyword>
<evidence type="ECO:0000256" key="11">
    <source>
        <dbReference type="ARBA" id="ARBA00022989"/>
    </source>
</evidence>
<dbReference type="InterPro" id="IPR029095">
    <property type="entry name" value="NarX-like_N"/>
</dbReference>
<dbReference type="InterPro" id="IPR050482">
    <property type="entry name" value="Sensor_HK_TwoCompSys"/>
</dbReference>
<dbReference type="STRING" id="54398.Ga0074115_10329"/>
<keyword evidence="7" id="KW-0812">Transmembrane</keyword>
<evidence type="ECO:0000256" key="5">
    <source>
        <dbReference type="ARBA" id="ARBA00022553"/>
    </source>
</evidence>
<dbReference type="RefSeq" id="WP_057955033.1">
    <property type="nucleotide sequence ID" value="NZ_KQ556867.1"/>
</dbReference>
<comment type="catalytic activity">
    <reaction evidence="1 14">
        <text>ATP + protein L-histidine = ADP + protein N-phospho-L-histidine.</text>
        <dbReference type="EC" id="2.7.13.3"/>
    </reaction>
</comment>
<dbReference type="PANTHER" id="PTHR24421:SF10">
    <property type="entry name" value="NITRATE_NITRITE SENSOR PROTEIN NARQ"/>
    <property type="match status" value="1"/>
</dbReference>
<evidence type="ECO:0000256" key="6">
    <source>
        <dbReference type="ARBA" id="ARBA00022679"/>
    </source>
</evidence>
<evidence type="ECO:0000256" key="13">
    <source>
        <dbReference type="ARBA" id="ARBA00023136"/>
    </source>
</evidence>
<dbReference type="SUPFAM" id="SSF55781">
    <property type="entry name" value="GAF domain-like"/>
    <property type="match status" value="1"/>
</dbReference>
<evidence type="ECO:0000256" key="12">
    <source>
        <dbReference type="ARBA" id="ARBA00023012"/>
    </source>
</evidence>
<dbReference type="Proteomes" id="UP000051634">
    <property type="component" value="Unassembled WGS sequence"/>
</dbReference>
<dbReference type="EC" id="2.7.13.3" evidence="14"/>
<dbReference type="SMART" id="SM00304">
    <property type="entry name" value="HAMP"/>
    <property type="match status" value="1"/>
</dbReference>
<dbReference type="EMBL" id="LMXI01000192">
    <property type="protein sequence ID" value="KRT59217.1"/>
    <property type="molecule type" value="Genomic_DNA"/>
</dbReference>
<feature type="domain" description="Histidine kinase" evidence="15">
    <location>
        <begin position="425"/>
        <end position="622"/>
    </location>
</feature>
<evidence type="ECO:0000313" key="18">
    <source>
        <dbReference type="EMBL" id="KRT59217.1"/>
    </source>
</evidence>
<dbReference type="InterPro" id="IPR042295">
    <property type="entry name" value="NarX-like_N_sf"/>
</dbReference>
<evidence type="ECO:0000259" key="15">
    <source>
        <dbReference type="PROSITE" id="PS50109"/>
    </source>
</evidence>
<dbReference type="EMBL" id="LDXT01000093">
    <property type="protein sequence ID" value="KRT54132.1"/>
    <property type="molecule type" value="Genomic_DNA"/>
</dbReference>
<dbReference type="GO" id="GO:0005524">
    <property type="term" value="F:ATP binding"/>
    <property type="evidence" value="ECO:0007669"/>
    <property type="project" value="UniProtKB-UniRule"/>
</dbReference>
<keyword evidence="9 14" id="KW-0418">Kinase</keyword>
<keyword evidence="12 14" id="KW-0902">Two-component regulatory system</keyword>
<evidence type="ECO:0000256" key="4">
    <source>
        <dbReference type="ARBA" id="ARBA00022519"/>
    </source>
</evidence>
<reference evidence="19 20" key="1">
    <citation type="submission" date="2015-11" db="EMBL/GenBank/DDBJ databases">
        <title>The genome of Candidatus Endoriftia persephone in Ridgeia piscesae and population structure of the North Eastern Pacific vestimentiferan symbionts.</title>
        <authorList>
            <person name="Perez M."/>
            <person name="Juniper K.S."/>
        </authorList>
    </citation>
    <scope>NUCLEOTIDE SEQUENCE [LARGE SCALE GENOMIC DNA]</scope>
    <source>
        <strain evidence="18">Ind10</strain>
        <strain evidence="17">Ind11</strain>
    </source>
</reference>
<organism evidence="18 19">
    <name type="scientific">endosymbiont of Ridgeia piscesae</name>
    <dbReference type="NCBI Taxonomy" id="54398"/>
    <lineage>
        <taxon>Bacteria</taxon>
        <taxon>Pseudomonadati</taxon>
        <taxon>Pseudomonadota</taxon>
        <taxon>Gammaproteobacteria</taxon>
        <taxon>sulfur-oxidizing symbionts</taxon>
    </lineage>
</organism>
<comment type="subcellular location">
    <subcellularLocation>
        <location evidence="2">Cell inner membrane</location>
        <topology evidence="2">Multi-pass membrane protein</topology>
    </subcellularLocation>
</comment>
<dbReference type="InterPro" id="IPR003594">
    <property type="entry name" value="HATPase_dom"/>
</dbReference>
<evidence type="ECO:0000256" key="14">
    <source>
        <dbReference type="PIRNR" id="PIRNR003167"/>
    </source>
</evidence>
<evidence type="ECO:0000256" key="10">
    <source>
        <dbReference type="ARBA" id="ARBA00022840"/>
    </source>
</evidence>
<dbReference type="OrthoDB" id="9811306at2"/>
<evidence type="ECO:0000256" key="1">
    <source>
        <dbReference type="ARBA" id="ARBA00000085"/>
    </source>
</evidence>
<dbReference type="GO" id="GO:0005886">
    <property type="term" value="C:plasma membrane"/>
    <property type="evidence" value="ECO:0007669"/>
    <property type="project" value="UniProtKB-SubCell"/>
</dbReference>
<dbReference type="Gene3D" id="1.20.5.1930">
    <property type="match status" value="1"/>
</dbReference>
<keyword evidence="3 14" id="KW-1003">Cell membrane</keyword>
<gene>
    <name evidence="17" type="ORF">Ga0074115_10329</name>
    <name evidence="18" type="ORF">Ga0076813_150213</name>
</gene>
<accession>A0A0T5Z966</accession>
<dbReference type="Gene3D" id="3.30.450.40">
    <property type="match status" value="1"/>
</dbReference>
<dbReference type="PATRIC" id="fig|54398.3.peg.632"/>
<keyword evidence="4 14" id="KW-0997">Cell inner membrane</keyword>
<keyword evidence="8 14" id="KW-0547">Nucleotide-binding</keyword>
<evidence type="ECO:0000313" key="20">
    <source>
        <dbReference type="Proteomes" id="UP000051634"/>
    </source>
</evidence>
<dbReference type="GO" id="GO:0000155">
    <property type="term" value="F:phosphorelay sensor kinase activity"/>
    <property type="evidence" value="ECO:0007669"/>
    <property type="project" value="UniProtKB-UniRule"/>
</dbReference>
<dbReference type="SUPFAM" id="SSF55874">
    <property type="entry name" value="ATPase domain of HSP90 chaperone/DNA topoisomerase II/histidine kinase"/>
    <property type="match status" value="1"/>
</dbReference>
<dbReference type="SMART" id="SM00387">
    <property type="entry name" value="HATPase_c"/>
    <property type="match status" value="1"/>
</dbReference>
<dbReference type="PIRSF" id="PIRSF003167">
    <property type="entry name" value="STHK_NarX/NarQ"/>
    <property type="match status" value="1"/>
</dbReference>
<dbReference type="PROSITE" id="PS50885">
    <property type="entry name" value="HAMP"/>
    <property type="match status" value="1"/>
</dbReference>
<keyword evidence="20" id="KW-1185">Reference proteome</keyword>
<dbReference type="Pfam" id="PF07730">
    <property type="entry name" value="HisKA_3"/>
    <property type="match status" value="1"/>
</dbReference>
<dbReference type="Proteomes" id="UP000051276">
    <property type="component" value="Unassembled WGS sequence"/>
</dbReference>
<dbReference type="Pfam" id="PF13675">
    <property type="entry name" value="PilJ"/>
    <property type="match status" value="1"/>
</dbReference>
<evidence type="ECO:0000256" key="9">
    <source>
        <dbReference type="ARBA" id="ARBA00022777"/>
    </source>
</evidence>
<keyword evidence="11" id="KW-1133">Transmembrane helix</keyword>
<dbReference type="Pfam" id="PF00672">
    <property type="entry name" value="HAMP"/>
    <property type="match status" value="1"/>
</dbReference>
<sequence>MFRFIGQSLQIRAGLAMGLITLLALTGMVSAVIMARSTYGVAAAVNQAGSLRMQSYRIVAALESRHIDQEAIRKQAMEFHSRLESPRLTRVLKDTERKSLHTIYRQISDQWQGVMYPLLSSHLDRLPTIQTTAELEQHIDQLRRQYSSLVDPFVAEIDRFVYLLEQDAESRLHKLGLIQGICLMLTLLVLASTLYLVHTDVLGPLRELLFAAERAGKGNFSVRVGHIGMDELGRLGLAFNNMAAELSKMYGNLEKRVSEKTAELQTRNLSLQLLYSATQQLTKVPVSQKTYHALLEDISRVVGIRSGTLCLTPEQDGDKAYRVALNGPVPPMCSTEACHVCLGNGNTQLLTRKHHGGSSKILSIPIHDQEHNYGVLLLQKEPGANLAAWQMQLLETLGQHIGIAVGVSRRDIQRRRLALLDERSVIARELHDSLAQSLSYLKIQVTRLTILMDREAEKSQIDEVMTELREGLAASYRQLRELLTTFRLQMDGRNVVTALAETVAEFNKRNKVAITLNNHTKNIPFSANEEIHVLQIVREALANVTYHSAASSANVTLEQLADNRIEISVEDDGIGMPPEAERSHHYGLAIMQERARSLRSDLNIRPLGEGGTRVSVTFTPIQLSPDQNNNQQADVAI</sequence>
<dbReference type="CDD" id="cd19408">
    <property type="entry name" value="NarX_NarQ_sensor"/>
    <property type="match status" value="1"/>
</dbReference>
<keyword evidence="5" id="KW-0597">Phosphoprotein</keyword>
<dbReference type="InterPro" id="IPR029016">
    <property type="entry name" value="GAF-like_dom_sf"/>
</dbReference>
<proteinExistence type="predicted"/>
<evidence type="ECO:0000313" key="17">
    <source>
        <dbReference type="EMBL" id="KRT54132.1"/>
    </source>
</evidence>
<dbReference type="InterPro" id="IPR036890">
    <property type="entry name" value="HATPase_C_sf"/>
</dbReference>
<comment type="caution">
    <text evidence="18">The sequence shown here is derived from an EMBL/GenBank/DDBJ whole genome shotgun (WGS) entry which is preliminary data.</text>
</comment>
<evidence type="ECO:0000256" key="7">
    <source>
        <dbReference type="ARBA" id="ARBA00022692"/>
    </source>
</evidence>
<dbReference type="CDD" id="cd06225">
    <property type="entry name" value="HAMP"/>
    <property type="match status" value="1"/>
</dbReference>
<evidence type="ECO:0000313" key="19">
    <source>
        <dbReference type="Proteomes" id="UP000051276"/>
    </source>
</evidence>
<dbReference type="PROSITE" id="PS50109">
    <property type="entry name" value="HIS_KIN"/>
    <property type="match status" value="1"/>
</dbReference>
<evidence type="ECO:0000256" key="2">
    <source>
        <dbReference type="ARBA" id="ARBA00004429"/>
    </source>
</evidence>
<evidence type="ECO:0000259" key="16">
    <source>
        <dbReference type="PROSITE" id="PS50885"/>
    </source>
</evidence>
<evidence type="ECO:0000256" key="8">
    <source>
        <dbReference type="ARBA" id="ARBA00022741"/>
    </source>
</evidence>
<dbReference type="Gene3D" id="3.30.565.10">
    <property type="entry name" value="Histidine kinase-like ATPase, C-terminal domain"/>
    <property type="match status" value="1"/>
</dbReference>
<keyword evidence="13 14" id="KW-0472">Membrane</keyword>
<evidence type="ECO:0000256" key="3">
    <source>
        <dbReference type="ARBA" id="ARBA00022475"/>
    </source>
</evidence>
<dbReference type="CDD" id="cd16917">
    <property type="entry name" value="HATPase_UhpB-NarQ-NarX-like"/>
    <property type="match status" value="1"/>
</dbReference>
<dbReference type="PANTHER" id="PTHR24421">
    <property type="entry name" value="NITRATE/NITRITE SENSOR PROTEIN NARX-RELATED"/>
    <property type="match status" value="1"/>
</dbReference>
<dbReference type="SUPFAM" id="SSF158472">
    <property type="entry name" value="HAMP domain-like"/>
    <property type="match status" value="1"/>
</dbReference>
<keyword evidence="6 14" id="KW-0808">Transferase</keyword>
<feature type="domain" description="HAMP" evidence="16">
    <location>
        <begin position="199"/>
        <end position="251"/>
    </location>
</feature>
<name>A0A0T5Z966_9GAMM</name>
<dbReference type="GO" id="GO:0046983">
    <property type="term" value="F:protein dimerization activity"/>
    <property type="evidence" value="ECO:0007669"/>
    <property type="project" value="UniProtKB-UniRule"/>
</dbReference>
<dbReference type="Gene3D" id="1.20.120.960">
    <property type="entry name" value="Histidine kinase NarX, sensor domain"/>
    <property type="match status" value="1"/>
</dbReference>
<dbReference type="InterPro" id="IPR003660">
    <property type="entry name" value="HAMP_dom"/>
</dbReference>
<dbReference type="InterPro" id="IPR016380">
    <property type="entry name" value="Sig_transdc_His_kin_NarX/NarQ"/>
</dbReference>
<dbReference type="Pfam" id="PF02518">
    <property type="entry name" value="HATPase_c"/>
    <property type="match status" value="1"/>
</dbReference>
<dbReference type="InterPro" id="IPR011712">
    <property type="entry name" value="Sig_transdc_His_kin_sub3_dim/P"/>
</dbReference>
<dbReference type="AlphaFoldDB" id="A0A0T5Z966"/>